<evidence type="ECO:0000313" key="5">
    <source>
        <dbReference type="EMBL" id="MFB9328412.1"/>
    </source>
</evidence>
<feature type="domain" description="FAD-dependent oxidoreductase 2 FAD-binding" evidence="3">
    <location>
        <begin position="12"/>
        <end position="217"/>
    </location>
</feature>
<dbReference type="InterPro" id="IPR037099">
    <property type="entry name" value="Fum_R/Succ_DH_flav-like_C_sf"/>
</dbReference>
<reference evidence="5 6" key="1">
    <citation type="submission" date="2024-09" db="EMBL/GenBank/DDBJ databases">
        <authorList>
            <person name="Sun Q."/>
            <person name="Mori K."/>
        </authorList>
    </citation>
    <scope>NUCLEOTIDE SEQUENCE [LARGE SCALE GENOMIC DNA]</scope>
    <source>
        <strain evidence="5 6">TISTR 2452</strain>
    </source>
</reference>
<feature type="domain" description="Fumarate reductase/succinate dehydrogenase flavoprotein-like C-terminal" evidence="4">
    <location>
        <begin position="423"/>
        <end position="495"/>
    </location>
</feature>
<dbReference type="PANTHER" id="PTHR11632:SF51">
    <property type="entry name" value="SUCCINATE DEHYDROGENASE [UBIQUINONE] FLAVOPROTEIN SUBUNIT, MITOCHONDRIAL"/>
    <property type="match status" value="1"/>
</dbReference>
<dbReference type="InterPro" id="IPR036188">
    <property type="entry name" value="FAD/NAD-bd_sf"/>
</dbReference>
<keyword evidence="1" id="KW-0285">Flavoprotein</keyword>
<evidence type="ECO:0000313" key="6">
    <source>
        <dbReference type="Proteomes" id="UP001589747"/>
    </source>
</evidence>
<dbReference type="PRINTS" id="PR00368">
    <property type="entry name" value="FADPNR"/>
</dbReference>
<evidence type="ECO:0000256" key="1">
    <source>
        <dbReference type="ARBA" id="ARBA00022630"/>
    </source>
</evidence>
<sequence length="528" mass="56744">MVRSDSIAITADVLVLGGGPAGTWAAYMAARAGCKVVLADKGYCGSSGATAASGTNLWQLHAQPEQREAEIAKFLARGSSLAKREWLQAVQAHTDHGTLELIRLGYPFPKDLNGQPIRQSLQGPEYMRLMRKTIQQAGVRILDHAPATRLLRDADGAGGAEGLLVQSEGAWRVVARSVVVATGGCAFLSGALGTNVLTGDGLLMAAEAGAALSGMEFSNEYGLASGFSSVTKNFFFLWATFTTEDGTVLEKRDKRSIARLLSRQPVYAVLDKADPSIQRAMRATQPIFFLPFDRMSIDPFTQRFPIALRLEGTVRGNGGIHLTGADCATTVPGLYAAGDAATRELVAGATTGGGSINASWAMTSGRIAGQAAASYALGLSPRRQAMHPAAEALEDHDHTLDAAAVERLIADVQAEVIPFERNLFRTVPGLHDSLGRLHALWRTTSRAASASPLARDRLRLREAAAMAATARWMYASALQRKESRGMHVLEDFPTERPELANRLLVSGLDEFAFRYEEQSQHDKKEVSR</sequence>
<dbReference type="PRINTS" id="PR00469">
    <property type="entry name" value="PNDRDTASEII"/>
</dbReference>
<keyword evidence="2" id="KW-0560">Oxidoreductase</keyword>
<dbReference type="Gene3D" id="3.50.50.60">
    <property type="entry name" value="FAD/NAD(P)-binding domain"/>
    <property type="match status" value="1"/>
</dbReference>
<dbReference type="RefSeq" id="WP_377497683.1">
    <property type="nucleotide sequence ID" value="NZ_JBHMDO010000033.1"/>
</dbReference>
<comment type="caution">
    <text evidence="5">The sequence shown here is derived from an EMBL/GenBank/DDBJ whole genome shotgun (WGS) entry which is preliminary data.</text>
</comment>
<dbReference type="Pfam" id="PF02910">
    <property type="entry name" value="Succ_DH_flav_C"/>
    <property type="match status" value="1"/>
</dbReference>
<dbReference type="SUPFAM" id="SSF51905">
    <property type="entry name" value="FAD/NAD(P)-binding domain"/>
    <property type="match status" value="1"/>
</dbReference>
<keyword evidence="6" id="KW-1185">Reference proteome</keyword>
<dbReference type="InterPro" id="IPR015939">
    <property type="entry name" value="Fum_Rdtase/Succ_DH_flav-like_C"/>
</dbReference>
<dbReference type="EMBL" id="JBHMDO010000033">
    <property type="protein sequence ID" value="MFB9328412.1"/>
    <property type="molecule type" value="Genomic_DNA"/>
</dbReference>
<protein>
    <submittedName>
        <fullName evidence="5">FAD-dependent oxidoreductase</fullName>
    </submittedName>
</protein>
<evidence type="ECO:0000256" key="2">
    <source>
        <dbReference type="ARBA" id="ARBA00023002"/>
    </source>
</evidence>
<dbReference type="InterPro" id="IPR030664">
    <property type="entry name" value="SdhA/FrdA/AprA"/>
</dbReference>
<proteinExistence type="predicted"/>
<dbReference type="Gene3D" id="1.20.58.100">
    <property type="entry name" value="Fumarate reductase/succinate dehydrogenase flavoprotein-like, C-terminal domain"/>
    <property type="match status" value="1"/>
</dbReference>
<name>A0ABV5KT60_9BACL</name>
<dbReference type="Pfam" id="PF00890">
    <property type="entry name" value="FAD_binding_2"/>
    <property type="match status" value="1"/>
</dbReference>
<dbReference type="SUPFAM" id="SSF46977">
    <property type="entry name" value="Succinate dehydrogenase/fumarate reductase flavoprotein C-terminal domain"/>
    <property type="match status" value="1"/>
</dbReference>
<evidence type="ECO:0000259" key="3">
    <source>
        <dbReference type="Pfam" id="PF00890"/>
    </source>
</evidence>
<dbReference type="Proteomes" id="UP001589747">
    <property type="component" value="Unassembled WGS sequence"/>
</dbReference>
<gene>
    <name evidence="5" type="ORF">ACFFSY_20975</name>
</gene>
<dbReference type="InterPro" id="IPR003953">
    <property type="entry name" value="FAD-dep_OxRdtase_2_FAD-bd"/>
</dbReference>
<accession>A0ABV5KT60</accession>
<organism evidence="5 6">
    <name type="scientific">Paenibacillus aurantiacus</name>
    <dbReference type="NCBI Taxonomy" id="1936118"/>
    <lineage>
        <taxon>Bacteria</taxon>
        <taxon>Bacillati</taxon>
        <taxon>Bacillota</taxon>
        <taxon>Bacilli</taxon>
        <taxon>Bacillales</taxon>
        <taxon>Paenibacillaceae</taxon>
        <taxon>Paenibacillus</taxon>
    </lineage>
</organism>
<dbReference type="PANTHER" id="PTHR11632">
    <property type="entry name" value="SUCCINATE DEHYDROGENASE 2 FLAVOPROTEIN SUBUNIT"/>
    <property type="match status" value="1"/>
</dbReference>
<evidence type="ECO:0000259" key="4">
    <source>
        <dbReference type="Pfam" id="PF02910"/>
    </source>
</evidence>